<proteinExistence type="predicted"/>
<dbReference type="AlphaFoldDB" id="A0A1B1TFQ6"/>
<reference evidence="1" key="1">
    <citation type="submission" date="2014-11" db="EMBL/GenBank/DDBJ databases">
        <authorList>
            <person name="Zhu J."/>
            <person name="Qi W."/>
            <person name="Song R."/>
        </authorList>
    </citation>
    <scope>NUCLEOTIDE SEQUENCE</scope>
</reference>
<evidence type="ECO:0000313" key="1">
    <source>
        <dbReference type="EMBL" id="ANV81092.1"/>
    </source>
</evidence>
<accession>A0A1B1TFQ6</accession>
<dbReference type="EMBL" id="KP211923">
    <property type="protein sequence ID" value="ANV81092.1"/>
    <property type="molecule type" value="Genomic_DNA"/>
</dbReference>
<protein>
    <submittedName>
        <fullName evidence="1">Uncharacterized protein</fullName>
    </submittedName>
</protein>
<reference evidence="1" key="2">
    <citation type="journal article" date="2015" name="ISME J.">
        <title>A new class of marine Euryarchaeota group II from the Mediterranean deep chlorophyll maximum.</title>
        <authorList>
            <person name="Martin-Cuadrado A.B."/>
            <person name="Garcia-Heredia I."/>
            <person name="Molto A.G."/>
            <person name="Lopez-Ubeda R."/>
            <person name="Kimes N."/>
            <person name="Lopez-Garcia P."/>
            <person name="Moreira D."/>
            <person name="Rodriguez-Valera F."/>
        </authorList>
    </citation>
    <scope>NUCLEOTIDE SEQUENCE</scope>
</reference>
<organism evidence="1">
    <name type="scientific">uncultured Poseidoniia archaeon</name>
    <dbReference type="NCBI Taxonomy" id="1697135"/>
    <lineage>
        <taxon>Archaea</taxon>
        <taxon>Methanobacteriati</taxon>
        <taxon>Thermoplasmatota</taxon>
        <taxon>Candidatus Poseidoniia</taxon>
        <taxon>environmental samples</taxon>
    </lineage>
</organism>
<name>A0A1B1TFQ6_9ARCH</name>
<sequence>MKEGATPKKPLGCDPNRSLLFAQVISGEPEMRIDEGNYLRNIGWQGKTTTVFLGDIANVSLRSLGPHDPPKFSKRPDYDEQQWVLNSSSGELKISIKSASYWGFGLWAKCFYNEIELIGPLSLRARCVHDIMAALGRNPWEASRVKKFEKITNASLTEHGECWRELSKYARNEMEEEILIVENEIKGLIGTDPEIEIILDNATIALEDARAALLDRNAPAVERALGRAITALVEANPDTEVRSSEIESIVSKSTANQHQNSKEINASDLLDNDIDFVDLTESE</sequence>